<protein>
    <submittedName>
        <fullName evidence="1">Guanylate-binding protein 4 isoform X2</fullName>
    </submittedName>
</protein>
<name>A0A2P2QYL6_RHIMU</name>
<dbReference type="EMBL" id="GGEC01091579">
    <property type="protein sequence ID" value="MBX72063.1"/>
    <property type="molecule type" value="Transcribed_RNA"/>
</dbReference>
<accession>A0A2P2QYL6</accession>
<sequence length="12" mass="1486">MQRDQSCNLMME</sequence>
<proteinExistence type="predicted"/>
<reference evidence="1" key="1">
    <citation type="submission" date="2018-02" db="EMBL/GenBank/DDBJ databases">
        <title>Rhizophora mucronata_Transcriptome.</title>
        <authorList>
            <person name="Meera S.P."/>
            <person name="Sreeshan A."/>
            <person name="Augustine A."/>
        </authorList>
    </citation>
    <scope>NUCLEOTIDE SEQUENCE</scope>
    <source>
        <tissue evidence="1">Leaf</tissue>
    </source>
</reference>
<organism evidence="1">
    <name type="scientific">Rhizophora mucronata</name>
    <name type="common">Asiatic mangrove</name>
    <dbReference type="NCBI Taxonomy" id="61149"/>
    <lineage>
        <taxon>Eukaryota</taxon>
        <taxon>Viridiplantae</taxon>
        <taxon>Streptophyta</taxon>
        <taxon>Embryophyta</taxon>
        <taxon>Tracheophyta</taxon>
        <taxon>Spermatophyta</taxon>
        <taxon>Magnoliopsida</taxon>
        <taxon>eudicotyledons</taxon>
        <taxon>Gunneridae</taxon>
        <taxon>Pentapetalae</taxon>
        <taxon>rosids</taxon>
        <taxon>fabids</taxon>
        <taxon>Malpighiales</taxon>
        <taxon>Rhizophoraceae</taxon>
        <taxon>Rhizophora</taxon>
    </lineage>
</organism>
<evidence type="ECO:0000313" key="1">
    <source>
        <dbReference type="EMBL" id="MBX72063.1"/>
    </source>
</evidence>